<proteinExistence type="predicted"/>
<name>A0A0E9SXT4_ANGAN</name>
<reference evidence="1" key="1">
    <citation type="submission" date="2014-11" db="EMBL/GenBank/DDBJ databases">
        <authorList>
            <person name="Amaro Gonzalez C."/>
        </authorList>
    </citation>
    <scope>NUCLEOTIDE SEQUENCE</scope>
</reference>
<protein>
    <submittedName>
        <fullName evidence="1">Uncharacterized protein</fullName>
    </submittedName>
</protein>
<reference evidence="1" key="2">
    <citation type="journal article" date="2015" name="Fish Shellfish Immunol.">
        <title>Early steps in the European eel (Anguilla anguilla)-Vibrio vulnificus interaction in the gills: Role of the RtxA13 toxin.</title>
        <authorList>
            <person name="Callol A."/>
            <person name="Pajuelo D."/>
            <person name="Ebbesson L."/>
            <person name="Teles M."/>
            <person name="MacKenzie S."/>
            <person name="Amaro C."/>
        </authorList>
    </citation>
    <scope>NUCLEOTIDE SEQUENCE</scope>
</reference>
<dbReference type="AlphaFoldDB" id="A0A0E9SXT4"/>
<dbReference type="EMBL" id="GBXM01062466">
    <property type="protein sequence ID" value="JAH46111.1"/>
    <property type="molecule type" value="Transcribed_RNA"/>
</dbReference>
<accession>A0A0E9SXT4</accession>
<evidence type="ECO:0000313" key="1">
    <source>
        <dbReference type="EMBL" id="JAH46111.1"/>
    </source>
</evidence>
<organism evidence="1">
    <name type="scientific">Anguilla anguilla</name>
    <name type="common">European freshwater eel</name>
    <name type="synonym">Muraena anguilla</name>
    <dbReference type="NCBI Taxonomy" id="7936"/>
    <lineage>
        <taxon>Eukaryota</taxon>
        <taxon>Metazoa</taxon>
        <taxon>Chordata</taxon>
        <taxon>Craniata</taxon>
        <taxon>Vertebrata</taxon>
        <taxon>Euteleostomi</taxon>
        <taxon>Actinopterygii</taxon>
        <taxon>Neopterygii</taxon>
        <taxon>Teleostei</taxon>
        <taxon>Anguilliformes</taxon>
        <taxon>Anguillidae</taxon>
        <taxon>Anguilla</taxon>
    </lineage>
</organism>
<sequence>MFASLCSFAVHHVATFFVG</sequence>